<comment type="caution">
    <text evidence="1">The sequence shown here is derived from an EMBL/GenBank/DDBJ whole genome shotgun (WGS) entry which is preliminary data.</text>
</comment>
<dbReference type="AlphaFoldDB" id="A0AAD8S0C3"/>
<evidence type="ECO:0000313" key="1">
    <source>
        <dbReference type="EMBL" id="KAK1642578.1"/>
    </source>
</evidence>
<accession>A0AAD8S0C3</accession>
<dbReference type="Gene3D" id="3.40.30.10">
    <property type="entry name" value="Glutaredoxin"/>
    <property type="match status" value="1"/>
</dbReference>
<evidence type="ECO:0000313" key="2">
    <source>
        <dbReference type="Proteomes" id="UP001231189"/>
    </source>
</evidence>
<dbReference type="EMBL" id="JAUUTY010000004">
    <property type="protein sequence ID" value="KAK1642578.1"/>
    <property type="molecule type" value="Genomic_DNA"/>
</dbReference>
<name>A0AAD8S0C3_LOLMU</name>
<reference evidence="1" key="1">
    <citation type="submission" date="2023-07" db="EMBL/GenBank/DDBJ databases">
        <title>A chromosome-level genome assembly of Lolium multiflorum.</title>
        <authorList>
            <person name="Chen Y."/>
            <person name="Copetti D."/>
            <person name="Kolliker R."/>
            <person name="Studer B."/>
        </authorList>
    </citation>
    <scope>NUCLEOTIDE SEQUENCE</scope>
    <source>
        <strain evidence="1">02402/16</strain>
        <tissue evidence="1">Leaf</tissue>
    </source>
</reference>
<keyword evidence="2" id="KW-1185">Reference proteome</keyword>
<dbReference type="SUPFAM" id="SSF52833">
    <property type="entry name" value="Thioredoxin-like"/>
    <property type="match status" value="1"/>
</dbReference>
<proteinExistence type="predicted"/>
<dbReference type="Proteomes" id="UP001231189">
    <property type="component" value="Unassembled WGS sequence"/>
</dbReference>
<dbReference type="InterPro" id="IPR036249">
    <property type="entry name" value="Thioredoxin-like_sf"/>
</dbReference>
<gene>
    <name evidence="1" type="ORF">QYE76_060383</name>
</gene>
<organism evidence="1 2">
    <name type="scientific">Lolium multiflorum</name>
    <name type="common">Italian ryegrass</name>
    <name type="synonym">Lolium perenne subsp. multiflorum</name>
    <dbReference type="NCBI Taxonomy" id="4521"/>
    <lineage>
        <taxon>Eukaryota</taxon>
        <taxon>Viridiplantae</taxon>
        <taxon>Streptophyta</taxon>
        <taxon>Embryophyta</taxon>
        <taxon>Tracheophyta</taxon>
        <taxon>Spermatophyta</taxon>
        <taxon>Magnoliopsida</taxon>
        <taxon>Liliopsida</taxon>
        <taxon>Poales</taxon>
        <taxon>Poaceae</taxon>
        <taxon>BOP clade</taxon>
        <taxon>Pooideae</taxon>
        <taxon>Poodae</taxon>
        <taxon>Poeae</taxon>
        <taxon>Poeae Chloroplast Group 2 (Poeae type)</taxon>
        <taxon>Loliodinae</taxon>
        <taxon>Loliinae</taxon>
        <taxon>Lolium</taxon>
    </lineage>
</organism>
<sequence length="152" mass="16845">MAPAIRTRRRIFAELPSVTGLDRGEAIAGPCSKTLPSRCGHCKKFAPEYEQLATSFKKAKSVLIAKEVRSFWPSNNPMVSQRFVRSMNFNAPLSIETITEYVNSEVGMEKDAIVPRGPHFRVLKVQVGAASFTATKFQPTLTTHPLSLHCLP</sequence>
<protein>
    <submittedName>
        <fullName evidence="1">Uncharacterized protein</fullName>
    </submittedName>
</protein>